<evidence type="ECO:0000256" key="4">
    <source>
        <dbReference type="SAM" id="MobiDB-lite"/>
    </source>
</evidence>
<dbReference type="GO" id="GO:0034498">
    <property type="term" value="P:early endosome to Golgi transport"/>
    <property type="evidence" value="ECO:0007669"/>
    <property type="project" value="TreeGrafter"/>
</dbReference>
<feature type="region of interest" description="Disordered" evidence="4">
    <location>
        <begin position="496"/>
        <end position="549"/>
    </location>
</feature>
<organism evidence="8 9">
    <name type="scientific">Cyphellophora attinorum</name>
    <dbReference type="NCBI Taxonomy" id="1664694"/>
    <lineage>
        <taxon>Eukaryota</taxon>
        <taxon>Fungi</taxon>
        <taxon>Dikarya</taxon>
        <taxon>Ascomycota</taxon>
        <taxon>Pezizomycotina</taxon>
        <taxon>Eurotiomycetes</taxon>
        <taxon>Chaetothyriomycetidae</taxon>
        <taxon>Chaetothyriales</taxon>
        <taxon>Cyphellophoraceae</taxon>
        <taxon>Cyphellophora</taxon>
    </lineage>
</organism>
<dbReference type="Pfam" id="PF24965">
    <property type="entry name" value="TRS130_4HB"/>
    <property type="match status" value="1"/>
</dbReference>
<evidence type="ECO:0000313" key="9">
    <source>
        <dbReference type="Proteomes" id="UP000038010"/>
    </source>
</evidence>
<evidence type="ECO:0000313" key="8">
    <source>
        <dbReference type="EMBL" id="KPI36682.1"/>
    </source>
</evidence>
<dbReference type="PANTHER" id="PTHR13251">
    <property type="entry name" value="EPILEPSY HOLOPROSENCEPHALY CANDIDATE 1/TMEM1"/>
    <property type="match status" value="1"/>
</dbReference>
<dbReference type="PANTHER" id="PTHR13251:SF3">
    <property type="entry name" value="TRAFFICKING PROTEIN PARTICLE COMPLEX SUBUNIT 10"/>
    <property type="match status" value="1"/>
</dbReference>
<dbReference type="InterPro" id="IPR055505">
    <property type="entry name" value="DUF7077"/>
</dbReference>
<dbReference type="InterPro" id="IPR056913">
    <property type="entry name" value="TRAPPC10/Trs130_N"/>
</dbReference>
<evidence type="ECO:0000256" key="2">
    <source>
        <dbReference type="ARBA" id="ARBA00022448"/>
    </source>
</evidence>
<dbReference type="GO" id="GO:0005829">
    <property type="term" value="C:cytosol"/>
    <property type="evidence" value="ECO:0007669"/>
    <property type="project" value="GOC"/>
</dbReference>
<feature type="domain" description="DUF7077" evidence="7">
    <location>
        <begin position="911"/>
        <end position="1032"/>
    </location>
</feature>
<keyword evidence="2" id="KW-0813">Transport</keyword>
<dbReference type="InterPro" id="IPR022233">
    <property type="entry name" value="TRAPPC10/Trs130_C"/>
</dbReference>
<dbReference type="GO" id="GO:1990071">
    <property type="term" value="C:TRAPPII protein complex"/>
    <property type="evidence" value="ECO:0007669"/>
    <property type="project" value="InterPro"/>
</dbReference>
<keyword evidence="9" id="KW-1185">Reference proteome</keyword>
<dbReference type="STRING" id="1664694.A0A0N1H446"/>
<protein>
    <submittedName>
        <fullName evidence="8">Trafficking protein particle complex subunit 10</fullName>
    </submittedName>
</protein>
<evidence type="ECO:0000259" key="6">
    <source>
        <dbReference type="Pfam" id="PF23036"/>
    </source>
</evidence>
<proteinExistence type="predicted"/>
<dbReference type="EMBL" id="LFJN01000029">
    <property type="protein sequence ID" value="KPI36682.1"/>
    <property type="molecule type" value="Genomic_DNA"/>
</dbReference>
<feature type="domain" description="TRAPPC10/Trs130 C-terminal" evidence="5">
    <location>
        <begin position="1281"/>
        <end position="1370"/>
    </location>
</feature>
<dbReference type="Pfam" id="PF23274">
    <property type="entry name" value="DUF7077"/>
    <property type="match status" value="1"/>
</dbReference>
<dbReference type="Proteomes" id="UP000038010">
    <property type="component" value="Unassembled WGS sequence"/>
</dbReference>
<evidence type="ECO:0000259" key="5">
    <source>
        <dbReference type="Pfam" id="PF12584"/>
    </source>
</evidence>
<feature type="compositionally biased region" description="Polar residues" evidence="4">
    <location>
        <begin position="528"/>
        <end position="540"/>
    </location>
</feature>
<feature type="domain" description="TRAPPC10/Trs130 N-terminal" evidence="6">
    <location>
        <begin position="9"/>
        <end position="399"/>
    </location>
</feature>
<sequence>MEAAATTSSSKVIVQCTDPFNVIDAFRESFEPRTPLKNLHWKSPSRPLRSIPSLNVSLSRNDAAQNGAQLNARRHQIPGLRETPYVKLYLLRCDDKETYKETARKEIKQWIRENTFEKESKSVLKNQEHHDAFEWMIVHVVFPGTQASSQPQSSKHISLNDTESTDSVNSKSKWTGKASSTIHDKLRADFSSSKLPIPRVAQVRLLDPAKPPGALGPTDIEEQWRDFVDNLKASILKSFDTRVAQYEEDIREREAQRSLPGWNFCTFFILKEGLARGFENVGLLEDALAVYAELEVGLDAVVQQSRAPSENDVGGALLPYSQHLKPLIRKALDEEVDDMSGETSTLQLDELLAQGRSTSPFEPGSRHYRDMILANDVSPLDIRTYIFTRQMEILLRRAKSANFGAKTPAIDLEIMADLADLGLDFINLASRELHMDVQAAWGGRLSGEERATQKVVIGNVVASWTWAATVQILHLLLPHLDVDLTHLEEFNVLEEDRQLSKPQKSHKPNGSVPSSRGASPVRGLRPESLSSSVSLQQTAEHQSRTTKQLRRPGLDRLCSTIAKLFLLLRKTVENLLATSEWVEAIRRTPPTDRGDSNRIHMHRLSSGLNLPITNGDDSHSHLPDAVLRYRLRALTPEYLKKATSSQDAFHSLYRLLSTAMHHLYFEANSKHSARQVLIDLAMLAFAQHDLAFTRQCLSNVLEDDSDEPLISSQPQVISIYAECLRAEERTDDLARCLIELMNSPLASRSAKLAQQYCEELLSLASHVSPTNISLDTLVKVVSVDRNISHTSAAGGFTWSLTLLSAVPGELKADSVSVSFKSANHSEPLELVAKTEDTIVLNSSPVTLNLQSNTLATGWFNAAELEVQIGKIHLTRNFAHSESARSVTSYKPMLVASDAKPLLVYPGRDAPKLSVSQSNVIDLEHHARALHLDIQTRDFELDDYRLHVRPATAGLRLKLLDAKVVSGTEGDALKVQHDHAGTVLKLGRLPSSTIVQIEIPYSLENQTESTVLLKCVMDYRQGEDSFSIYHSCSAQVLLPLAVSVQDIHRSGYRYSTFLIATATPSPLVLVNCQIDGSAGVAARSSAEAMKGITVFNQQPARWLVHSEETDAHASTKPSLKLAISYYRIDEVALACLERSFRASAQAAGFEAVADLLVDHIIATYRQIWIENELEVISLTREIAKKPKTELDWQQILPAFPRQLRHSIDEWLTGWHSDGQVIPMDLDNGPVRELRLKADVQPPPPLVTTTLDIHLPVTQATAVLGHPLLCTLSIAVPRIPLTDRAQLTYELFAQSDTWLIGGRKKGTIHCTGEAVEESQSITLFPQRSGRLLVPSIEVRIRKGDENGAHGGQEGAEIAIEVHNRSISTSVHVTPGLRSSTIGLMATSATGGSGDGAPAATALLLQSQMR</sequence>
<evidence type="ECO:0000259" key="7">
    <source>
        <dbReference type="Pfam" id="PF23274"/>
    </source>
</evidence>
<dbReference type="OrthoDB" id="10256906at2759"/>
<evidence type="ECO:0000256" key="1">
    <source>
        <dbReference type="ARBA" id="ARBA00004555"/>
    </source>
</evidence>
<dbReference type="GO" id="GO:0006891">
    <property type="term" value="P:intra-Golgi vesicle-mediated transport"/>
    <property type="evidence" value="ECO:0007669"/>
    <property type="project" value="TreeGrafter"/>
</dbReference>
<comment type="caution">
    <text evidence="8">The sequence shown here is derived from an EMBL/GenBank/DDBJ whole genome shotgun (WGS) entry which is preliminary data.</text>
</comment>
<keyword evidence="3" id="KW-0333">Golgi apparatus</keyword>
<dbReference type="VEuPathDB" id="FungiDB:AB675_10093"/>
<comment type="subcellular location">
    <subcellularLocation>
        <location evidence="1">Golgi apparatus</location>
    </subcellularLocation>
</comment>
<name>A0A0N1H446_9EURO</name>
<accession>A0A0N1H446</accession>
<dbReference type="InterPro" id="IPR045126">
    <property type="entry name" value="TRAPPC10/Trs130"/>
</dbReference>
<dbReference type="Pfam" id="PF23036">
    <property type="entry name" value="TRAPPC10_1st"/>
    <property type="match status" value="1"/>
</dbReference>
<gene>
    <name evidence="8" type="ORF">AB675_10093</name>
</gene>
<dbReference type="RefSeq" id="XP_017996645.1">
    <property type="nucleotide sequence ID" value="XM_018138838.1"/>
</dbReference>
<dbReference type="GeneID" id="28730718"/>
<feature type="region of interest" description="Disordered" evidence="4">
    <location>
        <begin position="147"/>
        <end position="175"/>
    </location>
</feature>
<reference evidence="8 9" key="1">
    <citation type="submission" date="2015-06" db="EMBL/GenBank/DDBJ databases">
        <title>Draft genome of the ant-associated black yeast Phialophora attae CBS 131958.</title>
        <authorList>
            <person name="Moreno L.F."/>
            <person name="Stielow B.J."/>
            <person name="de Hoog S."/>
            <person name="Vicente V.A."/>
            <person name="Weiss V.A."/>
            <person name="de Vries M."/>
            <person name="Cruz L.M."/>
            <person name="Souza E.M."/>
        </authorList>
    </citation>
    <scope>NUCLEOTIDE SEQUENCE [LARGE SCALE GENOMIC DNA]</scope>
    <source>
        <strain evidence="8 9">CBS 131958</strain>
    </source>
</reference>
<evidence type="ECO:0000256" key="3">
    <source>
        <dbReference type="ARBA" id="ARBA00023034"/>
    </source>
</evidence>
<dbReference type="Pfam" id="PF12584">
    <property type="entry name" value="TRAPPC10"/>
    <property type="match status" value="1"/>
</dbReference>